<gene>
    <name evidence="1" type="ORF">SAMN05192563_10386</name>
</gene>
<organism evidence="1 2">
    <name type="scientific">Paraburkholderia aspalathi</name>
    <dbReference type="NCBI Taxonomy" id="1324617"/>
    <lineage>
        <taxon>Bacteria</taxon>
        <taxon>Pseudomonadati</taxon>
        <taxon>Pseudomonadota</taxon>
        <taxon>Betaproteobacteria</taxon>
        <taxon>Burkholderiales</taxon>
        <taxon>Burkholderiaceae</taxon>
        <taxon>Paraburkholderia</taxon>
    </lineage>
</organism>
<name>A0A1I7ENN1_9BURK</name>
<evidence type="ECO:0000313" key="1">
    <source>
        <dbReference type="EMBL" id="SFU25534.1"/>
    </source>
</evidence>
<dbReference type="AlphaFoldDB" id="A0A1I7ENN1"/>
<dbReference type="Proteomes" id="UP000198844">
    <property type="component" value="Unassembled WGS sequence"/>
</dbReference>
<protein>
    <submittedName>
        <fullName evidence="1">Uncharacterized protein</fullName>
    </submittedName>
</protein>
<proteinExistence type="predicted"/>
<reference evidence="1 2" key="1">
    <citation type="submission" date="2016-10" db="EMBL/GenBank/DDBJ databases">
        <authorList>
            <person name="de Groot N.N."/>
        </authorList>
    </citation>
    <scope>NUCLEOTIDE SEQUENCE [LARGE SCALE GENOMIC DNA]</scope>
    <source>
        <strain evidence="1 2">LMG 27731</strain>
    </source>
</reference>
<dbReference type="EMBL" id="FPBH01000038">
    <property type="protein sequence ID" value="SFU25534.1"/>
    <property type="molecule type" value="Genomic_DNA"/>
</dbReference>
<sequence>MEQSAASSQFIFVAEVVIWAIARLNPSLATALRDAGQFGDFRRCLALYGTLRPSAEELRYQAYLDACAEDSMAWPDDGHVTAEDMLCALEHGSICVAETPQRALFERVIRAIPRRPQRTLSRESVRERLPAVVHSYAIESELEAHMPDYDVAQTPSYMVKAMLHARRELILFDDGAHPEFWEQTYPSIVGDWLEMDIPEVAASILSAGEVSDYFADV</sequence>
<accession>A0A1I7ENN1</accession>
<evidence type="ECO:0000313" key="2">
    <source>
        <dbReference type="Proteomes" id="UP000198844"/>
    </source>
</evidence>